<evidence type="ECO:0000313" key="3">
    <source>
        <dbReference type="Proteomes" id="UP000077521"/>
    </source>
</evidence>
<reference evidence="2" key="1">
    <citation type="submission" date="2016-04" db="EMBL/GenBank/DDBJ databases">
        <authorList>
            <person name="Nguyen H.D."/>
            <person name="Samba Siva P."/>
            <person name="Cullis J."/>
            <person name="Levesque C.A."/>
            <person name="Hambleton S."/>
        </authorList>
    </citation>
    <scope>NUCLEOTIDE SEQUENCE</scope>
    <source>
        <strain evidence="2">DAOMC 236416</strain>
    </source>
</reference>
<keyword evidence="1" id="KW-0472">Membrane</keyword>
<dbReference type="Proteomes" id="UP000077521">
    <property type="component" value="Unassembled WGS sequence"/>
</dbReference>
<reference evidence="2" key="2">
    <citation type="journal article" date="2019" name="IMA Fungus">
        <title>Genome sequencing and comparison of five Tilletia species to identify candidate genes for the detection of regulated species infecting wheat.</title>
        <authorList>
            <person name="Nguyen H.D.T."/>
            <person name="Sultana T."/>
            <person name="Kesanakurti P."/>
            <person name="Hambleton S."/>
        </authorList>
    </citation>
    <scope>NUCLEOTIDE SEQUENCE</scope>
    <source>
        <strain evidence="2">DAOMC 236416</strain>
    </source>
</reference>
<organism evidence="2 3">
    <name type="scientific">Tilletia indica</name>
    <dbReference type="NCBI Taxonomy" id="43049"/>
    <lineage>
        <taxon>Eukaryota</taxon>
        <taxon>Fungi</taxon>
        <taxon>Dikarya</taxon>
        <taxon>Basidiomycota</taxon>
        <taxon>Ustilaginomycotina</taxon>
        <taxon>Exobasidiomycetes</taxon>
        <taxon>Tilletiales</taxon>
        <taxon>Tilletiaceae</taxon>
        <taxon>Tilletia</taxon>
    </lineage>
</organism>
<sequence length="157" mass="16597">VARNSSSVRTQTALVTDYMRVFLRSCSFLTYNPCPPLILFLAQRWSPNERTHHTSPRRYSSPSLPDAGVLIGAALTSAPMVSIEANIILIGAALTSAPMVSIEANIITSALHAIGAALISALVDILAAFGIGAALASALMTLTMTKRLTSHLDAARH</sequence>
<gene>
    <name evidence="2" type="ORF">A4X13_0g9030</name>
</gene>
<name>A0A8T8SC82_9BASI</name>
<dbReference type="AlphaFoldDB" id="A0A8T8SC82"/>
<keyword evidence="1" id="KW-1133">Transmembrane helix</keyword>
<accession>A0A8T8SC82</accession>
<proteinExistence type="predicted"/>
<feature type="non-terminal residue" evidence="2">
    <location>
        <position position="1"/>
    </location>
</feature>
<evidence type="ECO:0000313" key="2">
    <source>
        <dbReference type="EMBL" id="KAE8236776.1"/>
    </source>
</evidence>
<feature type="transmembrane region" description="Helical" evidence="1">
    <location>
        <begin position="114"/>
        <end position="142"/>
    </location>
</feature>
<evidence type="ECO:0000256" key="1">
    <source>
        <dbReference type="SAM" id="Phobius"/>
    </source>
</evidence>
<keyword evidence="3" id="KW-1185">Reference proteome</keyword>
<dbReference type="EMBL" id="LWDF02002061">
    <property type="protein sequence ID" value="KAE8236776.1"/>
    <property type="molecule type" value="Genomic_DNA"/>
</dbReference>
<comment type="caution">
    <text evidence="2">The sequence shown here is derived from an EMBL/GenBank/DDBJ whole genome shotgun (WGS) entry which is preliminary data.</text>
</comment>
<keyword evidence="1" id="KW-0812">Transmembrane</keyword>
<protein>
    <submittedName>
        <fullName evidence="2">Uncharacterized protein</fullName>
    </submittedName>
</protein>